<evidence type="ECO:0000313" key="9">
    <source>
        <dbReference type="EMBL" id="KXH42128.1"/>
    </source>
</evidence>
<dbReference type="InterPro" id="IPR047869">
    <property type="entry name" value="YdcJ_bac-like"/>
</dbReference>
<dbReference type="EMBL" id="JEMN01001264">
    <property type="protein sequence ID" value="KXH42128.1"/>
    <property type="molecule type" value="Genomic_DNA"/>
</dbReference>
<dbReference type="PANTHER" id="PTHR39479">
    <property type="match status" value="1"/>
</dbReference>
<accession>A0A135T1U1</accession>
<keyword evidence="2" id="KW-0223">Dioxygenase</keyword>
<keyword evidence="10" id="KW-1185">Reference proteome</keyword>
<dbReference type="Gene3D" id="3.10.180.80">
    <property type="entry name" value="Uncharacterised protein PF07063, DUF1338"/>
    <property type="match status" value="1"/>
</dbReference>
<evidence type="ECO:0000256" key="7">
    <source>
        <dbReference type="ARBA" id="ARBA00035034"/>
    </source>
</evidence>
<evidence type="ECO:0000256" key="1">
    <source>
        <dbReference type="ARBA" id="ARBA00001954"/>
    </source>
</evidence>
<keyword evidence="3" id="KW-0560">Oxidoreductase</keyword>
<dbReference type="OrthoDB" id="8300246at2759"/>
<evidence type="ECO:0000256" key="4">
    <source>
        <dbReference type="ARBA" id="ARBA00023004"/>
    </source>
</evidence>
<gene>
    <name evidence="9" type="ORF">CNYM01_07336</name>
</gene>
<dbReference type="Proteomes" id="UP000070054">
    <property type="component" value="Unassembled WGS sequence"/>
</dbReference>
<reference evidence="9 10" key="1">
    <citation type="submission" date="2014-02" db="EMBL/GenBank/DDBJ databases">
        <title>The genome sequence of Colletotrichum nymphaeae SA-01.</title>
        <authorList>
            <person name="Baroncelli R."/>
            <person name="Thon M.R."/>
        </authorList>
    </citation>
    <scope>NUCLEOTIDE SEQUENCE [LARGE SCALE GENOMIC DNA]</scope>
    <source>
        <strain evidence="9 10">SA-01</strain>
    </source>
</reference>
<evidence type="ECO:0000256" key="6">
    <source>
        <dbReference type="ARBA" id="ARBA00035023"/>
    </source>
</evidence>
<dbReference type="AlphaFoldDB" id="A0A135T1U1"/>
<dbReference type="EC" id="1.13.11.93" evidence="6"/>
<comment type="similarity">
    <text evidence="5">Belongs to the 2-oxoadipate dioxygenase/decarboxylase family.</text>
</comment>
<proteinExistence type="inferred from homology"/>
<protein>
    <recommendedName>
        <fullName evidence="7">2-oxoadipate dioxygenase/decarboxylase</fullName>
        <ecNumber evidence="6">1.13.11.93</ecNumber>
    </recommendedName>
    <alternativeName>
        <fullName evidence="8">2-hydroxyglutarate synthase</fullName>
    </alternativeName>
</protein>
<comment type="cofactor">
    <cofactor evidence="1">
        <name>Fe(2+)</name>
        <dbReference type="ChEBI" id="CHEBI:29033"/>
    </cofactor>
</comment>
<sequence>MKSAVNTQQKIGQSPAGAAGFMDPDDLRTKFAMAMSAMYQQEVPLYGNLLDIVRHVNQDVLRRKEKDLAVDTVAIRASTERLTLERHGAIRLGTPYELRTVKRIFAVLGMYPVGYYDLSVAGLPMHATCFRPTSVQSLHRNPFRVFTTLLRPDLLADEDARQLSGKLLQRRNIFTAELLEVLDTAESQNSRLTEEQAAIFISEALQTFSWQAVAAATFDQFNILKAEHPILADIVSFQSAHINHLTPRTLDISAVQTAMREAGMAVKARIEGPPIRKCPILLRQTSFLALEEYVHFIRSDSSGLVFASDTEPGLIKAGHTARFGEVEERGAAVTDRGQVLYERLLRETMEMTANAGPEEADGLAKDVFRQYPDTWTELRKERLIHCEYVCVREVSPNEAGRQLDELTLERLISQGVIEARPITYEDFLPFSAAGIFQSNIQSRDKDGRPLQMKHPKPDLPGLVEALGEEPVNTQNWYSVIQNRSLKAVAEKLGMTAAWPC</sequence>
<evidence type="ECO:0000313" key="10">
    <source>
        <dbReference type="Proteomes" id="UP000070054"/>
    </source>
</evidence>
<dbReference type="InterPro" id="IPR009770">
    <property type="entry name" value="HGLS"/>
</dbReference>
<keyword evidence="4" id="KW-0408">Iron</keyword>
<dbReference type="CDD" id="cd16348">
    <property type="entry name" value="VOC_YdcJ_like"/>
    <property type="match status" value="1"/>
</dbReference>
<comment type="caution">
    <text evidence="9">The sequence shown here is derived from an EMBL/GenBank/DDBJ whole genome shotgun (WGS) entry which is preliminary data.</text>
</comment>
<evidence type="ECO:0000256" key="8">
    <source>
        <dbReference type="ARBA" id="ARBA00035045"/>
    </source>
</evidence>
<dbReference type="PANTHER" id="PTHR39479:SF2">
    <property type="entry name" value="2-OXOADIPATE DIOXYGENASE_DECARBOXYLASE"/>
    <property type="match status" value="1"/>
</dbReference>
<evidence type="ECO:0000256" key="2">
    <source>
        <dbReference type="ARBA" id="ARBA00022964"/>
    </source>
</evidence>
<dbReference type="GO" id="GO:0051213">
    <property type="term" value="F:dioxygenase activity"/>
    <property type="evidence" value="ECO:0007669"/>
    <property type="project" value="UniProtKB-KW"/>
</dbReference>
<dbReference type="Pfam" id="PF07063">
    <property type="entry name" value="HGLS"/>
    <property type="match status" value="1"/>
</dbReference>
<name>A0A135T1U1_9PEZI</name>
<dbReference type="SMART" id="SM01150">
    <property type="entry name" value="DUF1338"/>
    <property type="match status" value="1"/>
</dbReference>
<organism evidence="9 10">
    <name type="scientific">Colletotrichum nymphaeae SA-01</name>
    <dbReference type="NCBI Taxonomy" id="1460502"/>
    <lineage>
        <taxon>Eukaryota</taxon>
        <taxon>Fungi</taxon>
        <taxon>Dikarya</taxon>
        <taxon>Ascomycota</taxon>
        <taxon>Pezizomycotina</taxon>
        <taxon>Sordariomycetes</taxon>
        <taxon>Hypocreomycetidae</taxon>
        <taxon>Glomerellales</taxon>
        <taxon>Glomerellaceae</taxon>
        <taxon>Colletotrichum</taxon>
        <taxon>Colletotrichum acutatum species complex</taxon>
    </lineage>
</organism>
<evidence type="ECO:0000256" key="5">
    <source>
        <dbReference type="ARBA" id="ARBA00035013"/>
    </source>
</evidence>
<evidence type="ECO:0000256" key="3">
    <source>
        <dbReference type="ARBA" id="ARBA00023002"/>
    </source>
</evidence>